<feature type="domain" description="Histone chaperone RTT106/FACT complex subunit SPT16-like middle" evidence="3">
    <location>
        <begin position="71"/>
        <end position="164"/>
    </location>
</feature>
<dbReference type="SMART" id="SM01287">
    <property type="entry name" value="Rtt106"/>
    <property type="match status" value="1"/>
</dbReference>
<comment type="caution">
    <text evidence="4">The sequence shown here is derived from an EMBL/GenBank/DDBJ whole genome shotgun (WGS) entry which is preliminary data.</text>
</comment>
<dbReference type="AlphaFoldDB" id="A0AA36IZW6"/>
<feature type="non-terminal residue" evidence="4">
    <location>
        <position position="1"/>
    </location>
</feature>
<dbReference type="InterPro" id="IPR040258">
    <property type="entry name" value="Spt16"/>
</dbReference>
<dbReference type="PANTHER" id="PTHR13980">
    <property type="entry name" value="CDC68 RELATED"/>
    <property type="match status" value="1"/>
</dbReference>
<evidence type="ECO:0000313" key="4">
    <source>
        <dbReference type="EMBL" id="CAJ1395926.1"/>
    </source>
</evidence>
<keyword evidence="1" id="KW-0539">Nucleus</keyword>
<feature type="compositionally biased region" description="Acidic residues" evidence="2">
    <location>
        <begin position="210"/>
        <end position="262"/>
    </location>
</feature>
<keyword evidence="5" id="KW-1185">Reference proteome</keyword>
<keyword evidence="1" id="KW-0804">Transcription</keyword>
<evidence type="ECO:0000256" key="1">
    <source>
        <dbReference type="RuleBase" id="RU367052"/>
    </source>
</evidence>
<keyword evidence="1" id="KW-0805">Transcription regulation</keyword>
<evidence type="ECO:0000259" key="3">
    <source>
        <dbReference type="SMART" id="SM01287"/>
    </source>
</evidence>
<keyword evidence="1" id="KW-0227">DNA damage</keyword>
<dbReference type="GO" id="GO:0035101">
    <property type="term" value="C:FACT complex"/>
    <property type="evidence" value="ECO:0007669"/>
    <property type="project" value="UniProtKB-UniRule"/>
</dbReference>
<dbReference type="Gene3D" id="2.30.29.30">
    <property type="entry name" value="Pleckstrin-homology domain (PH domain)/Phosphotyrosine-binding domain (PTB)"/>
    <property type="match status" value="1"/>
</dbReference>
<dbReference type="Pfam" id="PF08512">
    <property type="entry name" value="Rttp106-like_middle"/>
    <property type="match status" value="1"/>
</dbReference>
<sequence>TYDVQFYTETRAQFEDLSMRRSANSYDPDEIMEEQREEACKARLNQYFKDWVVPVEKLPNFKLHFEQPTEDLAISGTYHRGTSPIFLCKDTMVSVQEWPPFVQCMSDVEIVVFERALLVTREFDLAMVKKDYCAAPVKIVMVPAAGMNILKSWLGDLKLVWYSVHMNMMWQGVMRDIIANMDEFVEKDGWQAWFDDEESEADDAAKDSGESDFEAEDEEPDDDFGEIEGDEDSSAEPEEEDDDDDAEEDEDFDEEDEDEDGI</sequence>
<dbReference type="Gene3D" id="2.30.29.150">
    <property type="match status" value="1"/>
</dbReference>
<dbReference type="InterPro" id="IPR013719">
    <property type="entry name" value="RTT106/SPT16-like_middle_dom"/>
</dbReference>
<dbReference type="GO" id="GO:0006368">
    <property type="term" value="P:transcription elongation by RNA polymerase II"/>
    <property type="evidence" value="ECO:0007669"/>
    <property type="project" value="TreeGrafter"/>
</dbReference>
<comment type="subunit">
    <text evidence="1">Component of the FACT complex.</text>
</comment>
<feature type="region of interest" description="Disordered" evidence="2">
    <location>
        <begin position="198"/>
        <end position="262"/>
    </location>
</feature>
<keyword evidence="1" id="KW-0235">DNA replication</keyword>
<gene>
    <name evidence="4" type="ORF">EVOR1521_LOCUS20243</name>
</gene>
<dbReference type="InterPro" id="IPR056595">
    <property type="entry name" value="Fact-SPT16_PH"/>
</dbReference>
<protein>
    <recommendedName>
        <fullName evidence="1">FACT complex subunit</fullName>
    </recommendedName>
</protein>
<keyword evidence="1" id="KW-0234">DNA repair</keyword>
<accession>A0AA36IZW6</accession>
<dbReference type="GO" id="GO:0006260">
    <property type="term" value="P:DNA replication"/>
    <property type="evidence" value="ECO:0007669"/>
    <property type="project" value="UniProtKB-KW"/>
</dbReference>
<evidence type="ECO:0000313" key="5">
    <source>
        <dbReference type="Proteomes" id="UP001178507"/>
    </source>
</evidence>
<dbReference type="Pfam" id="PF24824">
    <property type="entry name" value="PH_SPT16"/>
    <property type="match status" value="1"/>
</dbReference>
<organism evidence="4 5">
    <name type="scientific">Effrenium voratum</name>
    <dbReference type="NCBI Taxonomy" id="2562239"/>
    <lineage>
        <taxon>Eukaryota</taxon>
        <taxon>Sar</taxon>
        <taxon>Alveolata</taxon>
        <taxon>Dinophyceae</taxon>
        <taxon>Suessiales</taxon>
        <taxon>Symbiodiniaceae</taxon>
        <taxon>Effrenium</taxon>
    </lineage>
</organism>
<dbReference type="GO" id="GO:0031491">
    <property type="term" value="F:nucleosome binding"/>
    <property type="evidence" value="ECO:0007669"/>
    <property type="project" value="TreeGrafter"/>
</dbReference>
<keyword evidence="1" id="KW-0158">Chromosome</keyword>
<comment type="function">
    <text evidence="1">Component of the FACT complex, a general chromatin factor that acts to reorganize nucleosomes. The FACT complex is involved in multiple processes that require DNA as a template such as mRNA elongation, DNA replication and DNA repair. During transcription elongation the FACT complex acts as a histone chaperone that both destabilizes and restores nucleosomal structure. It facilitates the passage of RNA polymerase II and transcription by promoting the dissociation of one histone H2A-H2B dimer from the nucleosome, then subsequently promotes the reestablishment of the nucleosome following the passage of RNA polymerase II.</text>
</comment>
<comment type="subcellular location">
    <subcellularLocation>
        <location evidence="1">Nucleus</location>
    </subcellularLocation>
    <subcellularLocation>
        <location evidence="1">Chromosome</location>
    </subcellularLocation>
</comment>
<reference evidence="4" key="1">
    <citation type="submission" date="2023-08" db="EMBL/GenBank/DDBJ databases">
        <authorList>
            <person name="Chen Y."/>
            <person name="Shah S."/>
            <person name="Dougan E. K."/>
            <person name="Thang M."/>
            <person name="Chan C."/>
        </authorList>
    </citation>
    <scope>NUCLEOTIDE SEQUENCE</scope>
</reference>
<dbReference type="Proteomes" id="UP001178507">
    <property type="component" value="Unassembled WGS sequence"/>
</dbReference>
<comment type="similarity">
    <text evidence="1">Belongs to the peptidase M24 family. SPT16 subfamily.</text>
</comment>
<proteinExistence type="inferred from homology"/>
<evidence type="ECO:0000256" key="2">
    <source>
        <dbReference type="SAM" id="MobiDB-lite"/>
    </source>
</evidence>
<dbReference type="EMBL" id="CAUJNA010003215">
    <property type="protein sequence ID" value="CAJ1395926.1"/>
    <property type="molecule type" value="Genomic_DNA"/>
</dbReference>
<name>A0AA36IZW6_9DINO</name>
<dbReference type="GO" id="GO:0006281">
    <property type="term" value="P:DNA repair"/>
    <property type="evidence" value="ECO:0007669"/>
    <property type="project" value="UniProtKB-UniRule"/>
</dbReference>
<dbReference type="InterPro" id="IPR011993">
    <property type="entry name" value="PH-like_dom_sf"/>
</dbReference>
<dbReference type="PANTHER" id="PTHR13980:SF15">
    <property type="entry name" value="FACT COMPLEX SUBUNIT SPT16"/>
    <property type="match status" value="1"/>
</dbReference>